<evidence type="ECO:0000256" key="10">
    <source>
        <dbReference type="SAM" id="Phobius"/>
    </source>
</evidence>
<evidence type="ECO:0000313" key="14">
    <source>
        <dbReference type="EMBL" id="RFO97531.1"/>
    </source>
</evidence>
<dbReference type="Gene3D" id="3.50.50.60">
    <property type="entry name" value="FAD/NAD(P)-binding domain"/>
    <property type="match status" value="2"/>
</dbReference>
<evidence type="ECO:0000256" key="3">
    <source>
        <dbReference type="ARBA" id="ARBA00022630"/>
    </source>
</evidence>
<evidence type="ECO:0000256" key="6">
    <source>
        <dbReference type="ARBA" id="ARBA00023002"/>
    </source>
</evidence>
<feature type="transmembrane region" description="Helical" evidence="10">
    <location>
        <begin position="133"/>
        <end position="152"/>
    </location>
</feature>
<evidence type="ECO:0000259" key="12">
    <source>
        <dbReference type="Pfam" id="PF07992"/>
    </source>
</evidence>
<dbReference type="OrthoDB" id="178496at2"/>
<protein>
    <submittedName>
        <fullName evidence="14">Pyridine nucleotide-disulfide oxidoreductase</fullName>
    </submittedName>
</protein>
<keyword evidence="6 9" id="KW-0560">Oxidoreductase</keyword>
<dbReference type="InterPro" id="IPR023753">
    <property type="entry name" value="FAD/NAD-binding_dom"/>
</dbReference>
<keyword evidence="4 9" id="KW-0274">FAD</keyword>
<keyword evidence="10" id="KW-0812">Transmembrane</keyword>
<keyword evidence="7" id="KW-1015">Disulfide bond</keyword>
<dbReference type="Proteomes" id="UP000260665">
    <property type="component" value="Unassembled WGS sequence"/>
</dbReference>
<comment type="cofactor">
    <cofactor evidence="1">
        <name>FAD</name>
        <dbReference type="ChEBI" id="CHEBI:57692"/>
    </cofactor>
</comment>
<dbReference type="InterPro" id="IPR032816">
    <property type="entry name" value="VTT_dom"/>
</dbReference>
<dbReference type="AlphaFoldDB" id="A0A3E1RE76"/>
<dbReference type="PROSITE" id="PS00076">
    <property type="entry name" value="PYRIDINE_REDOX_1"/>
    <property type="match status" value="1"/>
</dbReference>
<dbReference type="PRINTS" id="PR00411">
    <property type="entry name" value="PNDRDTASEI"/>
</dbReference>
<dbReference type="Pfam" id="PF09335">
    <property type="entry name" value="VTT_dom"/>
    <property type="match status" value="1"/>
</dbReference>
<dbReference type="RefSeq" id="WP_117175294.1">
    <property type="nucleotide sequence ID" value="NZ_QFZK01000003.1"/>
</dbReference>
<dbReference type="InterPro" id="IPR004099">
    <property type="entry name" value="Pyr_nucl-diS_OxRdtase_dimer"/>
</dbReference>
<feature type="transmembrane region" description="Helical" evidence="10">
    <location>
        <begin position="242"/>
        <end position="261"/>
    </location>
</feature>
<evidence type="ECO:0000256" key="5">
    <source>
        <dbReference type="ARBA" id="ARBA00022857"/>
    </source>
</evidence>
<evidence type="ECO:0000259" key="13">
    <source>
        <dbReference type="Pfam" id="PF09335"/>
    </source>
</evidence>
<comment type="caution">
    <text evidence="14">The sequence shown here is derived from an EMBL/GenBank/DDBJ whole genome shotgun (WGS) entry which is preliminary data.</text>
</comment>
<dbReference type="Pfam" id="PF07992">
    <property type="entry name" value="Pyr_redox_2"/>
    <property type="match status" value="1"/>
</dbReference>
<gene>
    <name evidence="14" type="ORF">DIC66_06570</name>
</gene>
<evidence type="ECO:0000256" key="9">
    <source>
        <dbReference type="RuleBase" id="RU003691"/>
    </source>
</evidence>
<keyword evidence="10" id="KW-0472">Membrane</keyword>
<dbReference type="FunFam" id="3.30.390.30:FF:000001">
    <property type="entry name" value="Dihydrolipoyl dehydrogenase"/>
    <property type="match status" value="1"/>
</dbReference>
<dbReference type="PANTHER" id="PTHR43014">
    <property type="entry name" value="MERCURIC REDUCTASE"/>
    <property type="match status" value="1"/>
</dbReference>
<accession>A0A3E1RE76</accession>
<evidence type="ECO:0000256" key="1">
    <source>
        <dbReference type="ARBA" id="ARBA00001974"/>
    </source>
</evidence>
<keyword evidence="3 9" id="KW-0285">Flavoprotein</keyword>
<feature type="domain" description="FAD/NAD(P)-binding" evidence="12">
    <location>
        <begin position="241"/>
        <end position="576"/>
    </location>
</feature>
<feature type="transmembrane region" description="Helical" evidence="10">
    <location>
        <begin position="199"/>
        <end position="221"/>
    </location>
</feature>
<feature type="transmembrane region" description="Helical" evidence="10">
    <location>
        <begin position="83"/>
        <end position="105"/>
    </location>
</feature>
<feature type="transmembrane region" description="Helical" evidence="10">
    <location>
        <begin position="55"/>
        <end position="76"/>
    </location>
</feature>
<organism evidence="14 15">
    <name type="scientific">Rhodoferax lacus</name>
    <dbReference type="NCBI Taxonomy" id="2184758"/>
    <lineage>
        <taxon>Bacteria</taxon>
        <taxon>Pseudomonadati</taxon>
        <taxon>Pseudomonadota</taxon>
        <taxon>Betaproteobacteria</taxon>
        <taxon>Burkholderiales</taxon>
        <taxon>Comamonadaceae</taxon>
        <taxon>Rhodoferax</taxon>
    </lineage>
</organism>
<keyword evidence="5" id="KW-0521">NADP</keyword>
<dbReference type="PANTHER" id="PTHR43014:SF2">
    <property type="entry name" value="MERCURIC REDUCTASE"/>
    <property type="match status" value="1"/>
</dbReference>
<dbReference type="SUPFAM" id="SSF55424">
    <property type="entry name" value="FAD/NAD-linked reductases, dimerisation (C-terminal) domain"/>
    <property type="match status" value="1"/>
</dbReference>
<evidence type="ECO:0000256" key="8">
    <source>
        <dbReference type="ARBA" id="ARBA00023284"/>
    </source>
</evidence>
<feature type="domain" description="Pyridine nucleotide-disulphide oxidoreductase dimerisation" evidence="11">
    <location>
        <begin position="598"/>
        <end position="706"/>
    </location>
</feature>
<dbReference type="PRINTS" id="PR00368">
    <property type="entry name" value="FADPNR"/>
</dbReference>
<dbReference type="InterPro" id="IPR012999">
    <property type="entry name" value="Pyr_OxRdtase_I_AS"/>
</dbReference>
<name>A0A3E1RE76_9BURK</name>
<evidence type="ECO:0000259" key="11">
    <source>
        <dbReference type="Pfam" id="PF02852"/>
    </source>
</evidence>
<keyword evidence="8 9" id="KW-0676">Redox-active center</keyword>
<dbReference type="Gene3D" id="3.30.390.30">
    <property type="match status" value="1"/>
</dbReference>
<evidence type="ECO:0000256" key="4">
    <source>
        <dbReference type="ARBA" id="ARBA00022827"/>
    </source>
</evidence>
<dbReference type="SUPFAM" id="SSF51905">
    <property type="entry name" value="FAD/NAD(P)-binding domain"/>
    <property type="match status" value="1"/>
</dbReference>
<dbReference type="InterPro" id="IPR036188">
    <property type="entry name" value="FAD/NAD-bd_sf"/>
</dbReference>
<dbReference type="GO" id="GO:0016668">
    <property type="term" value="F:oxidoreductase activity, acting on a sulfur group of donors, NAD(P) as acceptor"/>
    <property type="evidence" value="ECO:0007669"/>
    <property type="project" value="InterPro"/>
</dbReference>
<evidence type="ECO:0000256" key="7">
    <source>
        <dbReference type="ARBA" id="ARBA00023157"/>
    </source>
</evidence>
<reference evidence="14 15" key="1">
    <citation type="submission" date="2018-05" db="EMBL/GenBank/DDBJ databases">
        <title>Rhodoferax soyangensis sp.nov., isolated from an oligotrophic freshwater lake.</title>
        <authorList>
            <person name="Park M."/>
        </authorList>
    </citation>
    <scope>NUCLEOTIDE SEQUENCE [LARGE SCALE GENOMIC DNA]</scope>
    <source>
        <strain evidence="14 15">IMCC26218</strain>
    </source>
</reference>
<evidence type="ECO:0000313" key="15">
    <source>
        <dbReference type="Proteomes" id="UP000260665"/>
    </source>
</evidence>
<dbReference type="GO" id="GO:0003955">
    <property type="term" value="F:NAD(P)H dehydrogenase (quinone) activity"/>
    <property type="evidence" value="ECO:0007669"/>
    <property type="project" value="TreeGrafter"/>
</dbReference>
<feature type="domain" description="VTT" evidence="13">
    <location>
        <begin position="71"/>
        <end position="183"/>
    </location>
</feature>
<dbReference type="EMBL" id="QFZK01000003">
    <property type="protein sequence ID" value="RFO97531.1"/>
    <property type="molecule type" value="Genomic_DNA"/>
</dbReference>
<dbReference type="Pfam" id="PF02852">
    <property type="entry name" value="Pyr_redox_dim"/>
    <property type="match status" value="1"/>
</dbReference>
<evidence type="ECO:0000256" key="2">
    <source>
        <dbReference type="ARBA" id="ARBA00007532"/>
    </source>
</evidence>
<dbReference type="InterPro" id="IPR016156">
    <property type="entry name" value="FAD/NAD-linked_Rdtase_dimer_sf"/>
</dbReference>
<proteinExistence type="inferred from homology"/>
<keyword evidence="10" id="KW-1133">Transmembrane helix</keyword>
<comment type="similarity">
    <text evidence="2 9">Belongs to the class-I pyridine nucleotide-disulfide oxidoreductase family.</text>
</comment>
<feature type="transmembrane region" description="Helical" evidence="10">
    <location>
        <begin position="164"/>
        <end position="187"/>
    </location>
</feature>
<dbReference type="GO" id="GO:0050660">
    <property type="term" value="F:flavin adenine dinucleotide binding"/>
    <property type="evidence" value="ECO:0007669"/>
    <property type="project" value="TreeGrafter"/>
</dbReference>
<keyword evidence="15" id="KW-1185">Reference proteome</keyword>
<sequence length="732" mass="79030">MKASRWLLLGVLAAAVALFFGLGLHRYLSLATLQQRHAEFAALYAQHPWDVRAGYFLLYLAVASLSLPGAAILTLAGGAVFGFGWGLLLTSFASSLGATLSFWLARWLLRDLVQSRFAVQLQAINAGLQKEGALYLFGLRLIPVVPFFLINLTMGLTALRSWTFYWVSQLGMLVGTAVYVNAGLQLASLQSLSDVASPALLGSLVLLGLFPLLVSAVWKRVEQRRVYAPWRSHKPKTFERNLVVIGAGAGGLVSAYIAAAVRAKVTLVEAYKMGGDCLNYGCVPSKALIRTARVAQQMRKAGDCGLQSNAPVLDFKALMQRINQVVADIAPHDSVERYTALGVDVVQGYATITSPWTVEVALNGGGTRTLTTRSIVVAAGAQPVVPPLPGLADVGYQTSDTLWAHLSTLDSLPKRWVVLGGGPIGCELAQAFARLGAEVTQVEMADRLLLREDDEVSALAQAALQADGVQVLTGHKALRCALQGERKVLVLQPQGPGAAPGSSHGARQELHVEFDLLLCAVGRSARLTGYGLEALGVDTAKTVLTDAHLQTVYPNIYAAGDVAGPYQFTHVAAHQAWYATVNALFGDFKRFKVNYRAIPQATFTDPEMARVGLNEREATDKKVPYEVTRFDIAELDRAIADGTQRGWVKVLTVPGKDRILGVTIVGAQAAELLAEYVLAMQHGLGLNKILGTVHSYPTLAEANKYAAGQWRRAHQPEGLLRWAQRFHAWRRG</sequence>